<evidence type="ECO:0000313" key="2">
    <source>
        <dbReference type="EMBL" id="RLJ64572.1"/>
    </source>
</evidence>
<dbReference type="InterPro" id="IPR036380">
    <property type="entry name" value="Isochorismatase-like_sf"/>
</dbReference>
<dbReference type="Gene3D" id="3.40.50.850">
    <property type="entry name" value="Isochorismatase-like"/>
    <property type="match status" value="1"/>
</dbReference>
<dbReference type="InterPro" id="IPR000868">
    <property type="entry name" value="Isochorismatase-like_dom"/>
</dbReference>
<protein>
    <submittedName>
        <fullName evidence="2">Nicotinamidase-related amidase</fullName>
    </submittedName>
</protein>
<dbReference type="AlphaFoldDB" id="A0A497XCA0"/>
<reference evidence="2 3" key="1">
    <citation type="submission" date="2018-10" db="EMBL/GenBank/DDBJ databases">
        <title>Genomic Encyclopedia of Type Strains, Phase IV (KMG-IV): sequencing the most valuable type-strain genomes for metagenomic binning, comparative biology and taxonomic classification.</title>
        <authorList>
            <person name="Goeker M."/>
        </authorList>
    </citation>
    <scope>NUCLEOTIDE SEQUENCE [LARGE SCALE GENOMIC DNA]</scope>
    <source>
        <strain evidence="2 3">DSM 26916</strain>
    </source>
</reference>
<dbReference type="Proteomes" id="UP000268908">
    <property type="component" value="Unassembled WGS sequence"/>
</dbReference>
<sequence length="180" mass="20135">MLIKADESALLVVDMQGRLLTLVQDWQRILDNVMWLTRVARKIGVPVMATEQYPKGLGRTQPDLAALIPPRGLAEKKHFSCVAANCLPGLPGAERRQVVVCGIESHVCVMQTALDLRASGKEVFVVADAVSSRSPDDRHYALERMRHQGIEIVTREMAAFEWLQVAGTDLFREVSRNFLR</sequence>
<evidence type="ECO:0000313" key="3">
    <source>
        <dbReference type="Proteomes" id="UP000268908"/>
    </source>
</evidence>
<comment type="caution">
    <text evidence="2">The sequence shown here is derived from an EMBL/GenBank/DDBJ whole genome shotgun (WGS) entry which is preliminary data.</text>
</comment>
<evidence type="ECO:0000259" key="1">
    <source>
        <dbReference type="Pfam" id="PF00857"/>
    </source>
</evidence>
<keyword evidence="3" id="KW-1185">Reference proteome</keyword>
<name>A0A497XCA0_9PROT</name>
<dbReference type="OrthoDB" id="9796958at2"/>
<dbReference type="SUPFAM" id="SSF52499">
    <property type="entry name" value="Isochorismatase-like hydrolases"/>
    <property type="match status" value="1"/>
</dbReference>
<dbReference type="CDD" id="cd01012">
    <property type="entry name" value="YcaC_related"/>
    <property type="match status" value="1"/>
</dbReference>
<proteinExistence type="predicted"/>
<dbReference type="PANTHER" id="PTHR14119:SF3">
    <property type="entry name" value="ISOCHORISMATASE DOMAIN-CONTAINING PROTEIN 2"/>
    <property type="match status" value="1"/>
</dbReference>
<dbReference type="Pfam" id="PF00857">
    <property type="entry name" value="Isochorismatase"/>
    <property type="match status" value="1"/>
</dbReference>
<accession>A0A497XCA0</accession>
<dbReference type="PANTHER" id="PTHR14119">
    <property type="entry name" value="HYDROLASE"/>
    <property type="match status" value="1"/>
</dbReference>
<dbReference type="RefSeq" id="WP_121240718.1">
    <property type="nucleotide sequence ID" value="NZ_RCCI01000005.1"/>
</dbReference>
<gene>
    <name evidence="2" type="ORF">DFR35_1211</name>
</gene>
<dbReference type="EMBL" id="RCCI01000005">
    <property type="protein sequence ID" value="RLJ64572.1"/>
    <property type="molecule type" value="Genomic_DNA"/>
</dbReference>
<organism evidence="2 3">
    <name type="scientific">Sulfurisoma sediminicola</name>
    <dbReference type="NCBI Taxonomy" id="1381557"/>
    <lineage>
        <taxon>Bacteria</taxon>
        <taxon>Pseudomonadati</taxon>
        <taxon>Pseudomonadota</taxon>
        <taxon>Betaproteobacteria</taxon>
        <taxon>Nitrosomonadales</taxon>
        <taxon>Sterolibacteriaceae</taxon>
        <taxon>Sulfurisoma</taxon>
    </lineage>
</organism>
<dbReference type="InterPro" id="IPR050993">
    <property type="entry name" value="Isochorismatase_domain"/>
</dbReference>
<feature type="domain" description="Isochorismatase-like" evidence="1">
    <location>
        <begin position="8"/>
        <end position="156"/>
    </location>
</feature>